<feature type="compositionally biased region" description="Basic and acidic residues" evidence="1">
    <location>
        <begin position="111"/>
        <end position="124"/>
    </location>
</feature>
<evidence type="ECO:0000256" key="1">
    <source>
        <dbReference type="SAM" id="MobiDB-lite"/>
    </source>
</evidence>
<gene>
    <name evidence="2" type="ORF">PXEA_LOCUS2204</name>
</gene>
<evidence type="ECO:0000313" key="3">
    <source>
        <dbReference type="Proteomes" id="UP000784294"/>
    </source>
</evidence>
<keyword evidence="3" id="KW-1185">Reference proteome</keyword>
<name>A0A3S5A0M2_9PLAT</name>
<dbReference type="AlphaFoldDB" id="A0A3S5A0M2"/>
<dbReference type="Proteomes" id="UP000784294">
    <property type="component" value="Unassembled WGS sequence"/>
</dbReference>
<feature type="compositionally biased region" description="Polar residues" evidence="1">
    <location>
        <begin position="98"/>
        <end position="110"/>
    </location>
</feature>
<organism evidence="2 3">
    <name type="scientific">Protopolystoma xenopodis</name>
    <dbReference type="NCBI Taxonomy" id="117903"/>
    <lineage>
        <taxon>Eukaryota</taxon>
        <taxon>Metazoa</taxon>
        <taxon>Spiralia</taxon>
        <taxon>Lophotrochozoa</taxon>
        <taxon>Platyhelminthes</taxon>
        <taxon>Monogenea</taxon>
        <taxon>Polyopisthocotylea</taxon>
        <taxon>Polystomatidea</taxon>
        <taxon>Polystomatidae</taxon>
        <taxon>Protopolystoma</taxon>
    </lineage>
</organism>
<sequence length="466" mass="50231">MTEAPSSCLTAQFSSTSQADCLSRLPISSPTSRRQSRIINEDEVIQVPPPSSAIPQTSPPMRGLLGWLRRSVAQTTAGLEAEVHTMGTVAIEAPEVGKSNSLSPISTPITKSKEASESGQERSRSTARVASVGQRAQSLSSRRESSQQAKVLATGSLNKQKHRISLTLPNGVVTGEVARRLESDGLSDSSRHISPFIHSSIYSSLPQKDTLNERVCPLPISPVTRLRQPRNLVGSESPQLNAQLVMHRKSRVISLDRDNEVHHSVSSDSVTLGYNNDEAVYKTANLIYFLVPDFLPESQFPLVVARRGPLIGPLCHSLEGLLEDDLLCSPVTLNKVPGLPEVSMSHLPQTCLPFLSQELAAASSSTVDALCVTPSLSESVHGGALVTETGIDAVVAANDEMRSQSESVVLRRVPKPKAPRSSSYINGVQMNVDLDCTESQISSMDAYVLADLVRKVSCFISRNLLV</sequence>
<comment type="caution">
    <text evidence="2">The sequence shown here is derived from an EMBL/GenBank/DDBJ whole genome shotgun (WGS) entry which is preliminary data.</text>
</comment>
<accession>A0A3S5A0M2</accession>
<evidence type="ECO:0000313" key="2">
    <source>
        <dbReference type="EMBL" id="VEL08764.1"/>
    </source>
</evidence>
<reference evidence="2" key="1">
    <citation type="submission" date="2018-11" db="EMBL/GenBank/DDBJ databases">
        <authorList>
            <consortium name="Pathogen Informatics"/>
        </authorList>
    </citation>
    <scope>NUCLEOTIDE SEQUENCE</scope>
</reference>
<feature type="region of interest" description="Disordered" evidence="1">
    <location>
        <begin position="98"/>
        <end position="149"/>
    </location>
</feature>
<protein>
    <submittedName>
        <fullName evidence="2">Uncharacterized protein</fullName>
    </submittedName>
</protein>
<dbReference type="EMBL" id="CAAALY010004681">
    <property type="protein sequence ID" value="VEL08764.1"/>
    <property type="molecule type" value="Genomic_DNA"/>
</dbReference>
<proteinExistence type="predicted"/>